<dbReference type="SMART" id="SM00382">
    <property type="entry name" value="AAA"/>
    <property type="match status" value="1"/>
</dbReference>
<dbReference type="SUPFAM" id="SSF52540">
    <property type="entry name" value="P-loop containing nucleoside triphosphate hydrolases"/>
    <property type="match status" value="1"/>
</dbReference>
<dbReference type="Pfam" id="PF13541">
    <property type="entry name" value="ChlI"/>
    <property type="match status" value="1"/>
</dbReference>
<dbReference type="EMBL" id="JADCJZ010000003">
    <property type="protein sequence ID" value="MBE5024701.1"/>
    <property type="molecule type" value="Genomic_DNA"/>
</dbReference>
<dbReference type="InterPro" id="IPR020568">
    <property type="entry name" value="Ribosomal_Su5_D2-typ_SF"/>
</dbReference>
<dbReference type="PANTHER" id="PTHR32039">
    <property type="entry name" value="MAGNESIUM-CHELATASE SUBUNIT CHLI"/>
    <property type="match status" value="1"/>
</dbReference>
<comment type="similarity">
    <text evidence="1">Belongs to the Mg-chelatase subunits D/I family. ComM subfamily.</text>
</comment>
<dbReference type="PANTHER" id="PTHR32039:SF7">
    <property type="entry name" value="COMPETENCE PROTEIN COMM"/>
    <property type="match status" value="1"/>
</dbReference>
<comment type="caution">
    <text evidence="3">The sequence shown here is derived from an EMBL/GenBank/DDBJ whole genome shotgun (WGS) entry which is preliminary data.</text>
</comment>
<dbReference type="InterPro" id="IPR045006">
    <property type="entry name" value="CHLI-like"/>
</dbReference>
<dbReference type="CDD" id="cd00009">
    <property type="entry name" value="AAA"/>
    <property type="match status" value="1"/>
</dbReference>
<dbReference type="SUPFAM" id="SSF54211">
    <property type="entry name" value="Ribosomal protein S5 domain 2-like"/>
    <property type="match status" value="1"/>
</dbReference>
<gene>
    <name evidence="3" type="ORF">INF26_07560</name>
</gene>
<keyword evidence="4" id="KW-1185">Reference proteome</keyword>
<reference evidence="3 4" key="1">
    <citation type="submission" date="2020-10" db="EMBL/GenBank/DDBJ databases">
        <title>ChiBAC.</title>
        <authorList>
            <person name="Zenner C."/>
            <person name="Hitch T.C.A."/>
            <person name="Clavel T."/>
        </authorList>
    </citation>
    <scope>NUCLEOTIDE SEQUENCE [LARGE SCALE GENOMIC DNA]</scope>
    <source>
        <strain evidence="3 4">DSM 107455</strain>
    </source>
</reference>
<name>A0ABR9QUF4_9ACTN</name>
<dbReference type="Gene3D" id="3.40.50.300">
    <property type="entry name" value="P-loop containing nucleotide triphosphate hydrolases"/>
    <property type="match status" value="1"/>
</dbReference>
<evidence type="ECO:0000313" key="3">
    <source>
        <dbReference type="EMBL" id="MBE5024701.1"/>
    </source>
</evidence>
<feature type="domain" description="AAA+ ATPase" evidence="2">
    <location>
        <begin position="209"/>
        <end position="391"/>
    </location>
</feature>
<dbReference type="InterPro" id="IPR027417">
    <property type="entry name" value="P-loop_NTPase"/>
</dbReference>
<organism evidence="3 4">
    <name type="scientific">Thermophilibacter gallinarum</name>
    <dbReference type="NCBI Taxonomy" id="2779357"/>
    <lineage>
        <taxon>Bacteria</taxon>
        <taxon>Bacillati</taxon>
        <taxon>Actinomycetota</taxon>
        <taxon>Coriobacteriia</taxon>
        <taxon>Coriobacteriales</taxon>
        <taxon>Atopobiaceae</taxon>
        <taxon>Thermophilibacter</taxon>
    </lineage>
</organism>
<protein>
    <submittedName>
        <fullName evidence="3">YifB family Mg chelatase-like AAA ATPase</fullName>
    </submittedName>
</protein>
<dbReference type="InterPro" id="IPR025158">
    <property type="entry name" value="Mg_chelat-rel_C"/>
</dbReference>
<dbReference type="NCBIfam" id="TIGR00368">
    <property type="entry name" value="YifB family Mg chelatase-like AAA ATPase"/>
    <property type="match status" value="1"/>
</dbReference>
<dbReference type="InterPro" id="IPR004482">
    <property type="entry name" value="Mg_chelat-rel"/>
</dbReference>
<evidence type="ECO:0000313" key="4">
    <source>
        <dbReference type="Proteomes" id="UP001194273"/>
    </source>
</evidence>
<dbReference type="Pfam" id="PF13335">
    <property type="entry name" value="Mg_chelatase_C"/>
    <property type="match status" value="1"/>
</dbReference>
<dbReference type="InterPro" id="IPR000523">
    <property type="entry name" value="Mg_chelatse_chII-like_cat_dom"/>
</dbReference>
<proteinExistence type="inferred from homology"/>
<evidence type="ECO:0000256" key="1">
    <source>
        <dbReference type="ARBA" id="ARBA00006354"/>
    </source>
</evidence>
<dbReference type="InterPro" id="IPR003593">
    <property type="entry name" value="AAA+_ATPase"/>
</dbReference>
<accession>A0ABR9QUF4</accession>
<sequence>MMCAGSATVLGASLRGIDATIVTVELSISGGLPGLDIVGMPDIAVLEARSRVRCALRASGYTIPREHVTINLAPGEQRKSGTAFDLPIAVALLVATAQLPASVAEGRLFVGELGLDGSVCPVRGEVAYATLAREESLELVVSSESPLTGAGADAARGLRALSQLKSRSGELPRLRVACREMTDDIAASDFVDVIDQDLAKRALLVAAAGGHGALMVGPPGSGKTMLARCLPSILPPLSEEEVNETMLIHSVAGQPIDAIALGHRPFRAPHHSISTGGLVGGGRPVLPGEVSLAHHGVLMLDEIPEFARGTLQALRQPLEDHEVRIVRVDGAYVFPCDFQLVATANPCPCGHLGDPGQECTCTPQRINSYQAKLGGPLMDRIDVVVDVPRPESSKVISGNAGMSSGEMAEQVSAARAFRAWRESREGATADARPPASMLDARARRAFEVMARNLLLGGRGIARVTRVARTIADLAEHELVTEDDIVEAIAFRSRGSA</sequence>
<dbReference type="InterPro" id="IPR014721">
    <property type="entry name" value="Ribsml_uS5_D2-typ_fold_subgr"/>
</dbReference>
<dbReference type="Pfam" id="PF01078">
    <property type="entry name" value="Mg_chelatase"/>
    <property type="match status" value="1"/>
</dbReference>
<dbReference type="Proteomes" id="UP001194273">
    <property type="component" value="Unassembled WGS sequence"/>
</dbReference>
<evidence type="ECO:0000259" key="2">
    <source>
        <dbReference type="SMART" id="SM00382"/>
    </source>
</evidence>
<dbReference type="Gene3D" id="3.30.230.10">
    <property type="match status" value="1"/>
</dbReference>